<name>A0A9D1XJU5_9FIRM</name>
<dbReference type="Gene3D" id="3.10.290.30">
    <property type="entry name" value="MM3350-like"/>
    <property type="match status" value="1"/>
</dbReference>
<reference evidence="2" key="2">
    <citation type="submission" date="2021-04" db="EMBL/GenBank/DDBJ databases">
        <authorList>
            <person name="Gilroy R."/>
        </authorList>
    </citation>
    <scope>NUCLEOTIDE SEQUENCE</scope>
    <source>
        <strain evidence="2">ChiGjej1B1-14440</strain>
    </source>
</reference>
<proteinExistence type="predicted"/>
<sequence>MNGFQLKINVKDSSKPMWRRVIVPEKLTFNSLHLVIQKIFAFENCHLYDFKIRKKRIWIPGNDFEYEQIFNNYETISCFEYLNEYLEDGMTFDYCYDYGDCWHFKIKVEKVVEDVKRYPVVLKYRGYNLIEDCGGISLYEELIADDFVFNQITFDLEKTNHQLMEIEVEERLNESLYRDDFKLALDTIRNCLDQRDINNFQVIKLISETVSYWVILKVQEGYMLQMYEDYDDLLEGFYYTDYSFSDNIFTHCWTFLLLNFKFETKLSIDNNGRYIALKNEPGYIPDLIKTSEGAGLLKYLNDLAIGLSGNNEVTDEDEILEIEVYNGIYQASNIFVHEIKVDFNHFDCHYSPSKSITNQNILNQKVCLDVVALPFNAFNHDNKLDIYGVIVSEDDYIVRKIESPTVEKINKILVDIIIDFSNQYGKPQYLAMSNLNILFIVYDFLRKNNIGYHRDQVFQEVDEAIIDAFGLEDEILRLLDDPSLKAVLDEFDVFDEQELEEKLNQIANDMDLLN</sequence>
<dbReference type="SUPFAM" id="SSF159941">
    <property type="entry name" value="MM3350-like"/>
    <property type="match status" value="1"/>
</dbReference>
<dbReference type="PANTHER" id="PTHR41878">
    <property type="entry name" value="LEXA REPRESSOR-RELATED"/>
    <property type="match status" value="1"/>
</dbReference>
<dbReference type="PANTHER" id="PTHR41878:SF1">
    <property type="entry name" value="TNPR PROTEIN"/>
    <property type="match status" value="1"/>
</dbReference>
<evidence type="ECO:0000313" key="3">
    <source>
        <dbReference type="Proteomes" id="UP000886724"/>
    </source>
</evidence>
<feature type="domain" description="Plasmid pRiA4b Orf3-like" evidence="1">
    <location>
        <begin position="3"/>
        <end position="144"/>
    </location>
</feature>
<dbReference type="InterPro" id="IPR012912">
    <property type="entry name" value="Plasmid_pRiA4b_Orf3-like"/>
</dbReference>
<dbReference type="Proteomes" id="UP000886724">
    <property type="component" value="Unassembled WGS sequence"/>
</dbReference>
<comment type="caution">
    <text evidence="2">The sequence shown here is derived from an EMBL/GenBank/DDBJ whole genome shotgun (WGS) entry which is preliminary data.</text>
</comment>
<dbReference type="EMBL" id="DXET01000028">
    <property type="protein sequence ID" value="HIX80535.1"/>
    <property type="molecule type" value="Genomic_DNA"/>
</dbReference>
<dbReference type="Pfam" id="PF07929">
    <property type="entry name" value="PRiA4_ORF3"/>
    <property type="match status" value="1"/>
</dbReference>
<dbReference type="InterPro" id="IPR024047">
    <property type="entry name" value="MM3350-like_sf"/>
</dbReference>
<dbReference type="AlphaFoldDB" id="A0A9D1XJU5"/>
<gene>
    <name evidence="2" type="ORF">H9980_00985</name>
</gene>
<evidence type="ECO:0000313" key="2">
    <source>
        <dbReference type="EMBL" id="HIX80535.1"/>
    </source>
</evidence>
<accession>A0A9D1XJU5</accession>
<reference evidence="2" key="1">
    <citation type="journal article" date="2021" name="PeerJ">
        <title>Extensive microbial diversity within the chicken gut microbiome revealed by metagenomics and culture.</title>
        <authorList>
            <person name="Gilroy R."/>
            <person name="Ravi A."/>
            <person name="Getino M."/>
            <person name="Pursley I."/>
            <person name="Horton D.L."/>
            <person name="Alikhan N.F."/>
            <person name="Baker D."/>
            <person name="Gharbi K."/>
            <person name="Hall N."/>
            <person name="Watson M."/>
            <person name="Adriaenssens E.M."/>
            <person name="Foster-Nyarko E."/>
            <person name="Jarju S."/>
            <person name="Secka A."/>
            <person name="Antonio M."/>
            <person name="Oren A."/>
            <person name="Chaudhuri R.R."/>
            <person name="La Ragione R."/>
            <person name="Hildebrand F."/>
            <person name="Pallen M.J."/>
        </authorList>
    </citation>
    <scope>NUCLEOTIDE SEQUENCE</scope>
    <source>
        <strain evidence="2">ChiGjej1B1-14440</strain>
    </source>
</reference>
<organism evidence="2 3">
    <name type="scientific">Candidatus Erysipelatoclostridium merdavium</name>
    <dbReference type="NCBI Taxonomy" id="2838566"/>
    <lineage>
        <taxon>Bacteria</taxon>
        <taxon>Bacillati</taxon>
        <taxon>Bacillota</taxon>
        <taxon>Erysipelotrichia</taxon>
        <taxon>Erysipelotrichales</taxon>
        <taxon>Erysipelotrichales incertae sedis</taxon>
    </lineage>
</organism>
<protein>
    <submittedName>
        <fullName evidence="2">Plasmid pRiA4b ORF-3 family protein</fullName>
    </submittedName>
</protein>
<evidence type="ECO:0000259" key="1">
    <source>
        <dbReference type="Pfam" id="PF07929"/>
    </source>
</evidence>